<dbReference type="CDD" id="cd02778">
    <property type="entry name" value="MopB_CT_Thiosulfate-R-like"/>
    <property type="match status" value="1"/>
</dbReference>
<evidence type="ECO:0000313" key="10">
    <source>
        <dbReference type="Proteomes" id="UP000251075"/>
    </source>
</evidence>
<dbReference type="InterPro" id="IPR050612">
    <property type="entry name" value="Prok_Mopterin_Oxidored"/>
</dbReference>
<feature type="domain" description="Molybdopterin oxidoreductase" evidence="7">
    <location>
        <begin position="70"/>
        <end position="626"/>
    </location>
</feature>
<dbReference type="PANTHER" id="PTHR43742:SF9">
    <property type="entry name" value="TETRATHIONATE REDUCTASE SUBUNIT A"/>
    <property type="match status" value="1"/>
</dbReference>
<keyword evidence="3" id="KW-0500">Molybdenum</keyword>
<dbReference type="RefSeq" id="WP_112146845.1">
    <property type="nucleotide sequence ID" value="NZ_PGTO01000018.1"/>
</dbReference>
<dbReference type="SUPFAM" id="SSF50692">
    <property type="entry name" value="ADC-like"/>
    <property type="match status" value="1"/>
</dbReference>
<keyword evidence="10" id="KW-1185">Reference proteome</keyword>
<dbReference type="Gene3D" id="2.40.40.20">
    <property type="match status" value="1"/>
</dbReference>
<comment type="similarity">
    <text evidence="1">Belongs to the prokaryotic molybdopterin-containing oxidoreductase family.</text>
</comment>
<dbReference type="GO" id="GO:0046872">
    <property type="term" value="F:metal ion binding"/>
    <property type="evidence" value="ECO:0007669"/>
    <property type="project" value="UniProtKB-KW"/>
</dbReference>
<dbReference type="PANTHER" id="PTHR43742">
    <property type="entry name" value="TRIMETHYLAMINE-N-OXIDE REDUCTASE"/>
    <property type="match status" value="1"/>
</dbReference>
<keyword evidence="6" id="KW-0560">Oxidoreductase</keyword>
<dbReference type="Gene3D" id="2.20.25.90">
    <property type="entry name" value="ADC-like domains"/>
    <property type="match status" value="1"/>
</dbReference>
<dbReference type="SUPFAM" id="SSF53706">
    <property type="entry name" value="Formate dehydrogenase/DMSO reductase, domains 1-3"/>
    <property type="match status" value="1"/>
</dbReference>
<protein>
    <submittedName>
        <fullName evidence="9">Molybdopterin oxidoreductase</fullName>
    </submittedName>
</protein>
<evidence type="ECO:0000256" key="4">
    <source>
        <dbReference type="ARBA" id="ARBA00022723"/>
    </source>
</evidence>
<sequence length="920" mass="101049">MRDRLSSAKKSVPTYCYNCVAGPDLMCVTVEDGVAVSVEPNHKGIGIHPADGRPCVKAYGLVQKTYNPNRILTPMKRTNPKKGRNEDPGFVAISWDEALDLVAGKLRDLRDVGLLNEQGMPRLAATFGHGGTPANYMGTLPCLLAAWGPIDFSFGSGQGVKCVHSEHLYGEYWHRAFTVAADTPSADYILSFGTNVEVSGGPCAVRRHADARIRGIKRVQIEPHLSPTGACSAEWVPIRPKTDPAFMFALLNVMLHEAPRSKLDLDFLRDRTASPYLVGDDGWYLRDEATAKPLVWDTVRGGPVPHDHPGAVPALEGDFTVIRAMSKLPDGETAICENAKARTGFQMLAEGMATYTPEWAEAVCDVPAATMRRIANEFLDSACVGQTVEINGKILPHRPVAVTLGKTVNNGWGAYECCWARTVLATLVGALEVHGGTLGTTVRLNRPYENRLKSVKPGEDGFMVAQMNSTRKGGWAEKPKGRNAHTTLIPIVGDSSWAQALGPTHLAWMFMKDSPEGFEPPLPPDVWIAYRTNPAVSFWDTAQLSANMAKMPFVVCFAYTMDETNHMADILLPEATDLESTQLIRAGGSKFVEQHWAHQGFVLRQPAVSPQGDARDFTWITGELARRTGLLAEYNRAINKGFALVPLKGEGYDVSLPEDEVHEVDTIWDRVCKAATAGATGGVEMHGLDWMKEHGFFMQPFAREDWYLHTAMEEQQLRYELPYQERLMRVGEELGRRLHEAGIFWWDEQLEEYQGIPRWHDVPGRWVSAVERAGAKADDFPFWGITTKTMPYTTGNNAGIPLMNEVAGNLRGHGSVIINASSAKRLGIKQDDWVEVSSVVGRTRGRAALVQGCRPDTVVIPGQFQHWKTPFAKDLNFPSLNSITQMSLELTDATGSGADLVRVALAKVDGPLGQDEGGTP</sequence>
<dbReference type="Gene3D" id="3.40.50.740">
    <property type="match status" value="2"/>
</dbReference>
<dbReference type="Pfam" id="PF00384">
    <property type="entry name" value="Molybdopterin"/>
    <property type="match status" value="1"/>
</dbReference>
<evidence type="ECO:0000256" key="6">
    <source>
        <dbReference type="ARBA" id="ARBA00023002"/>
    </source>
</evidence>
<dbReference type="InterPro" id="IPR041932">
    <property type="entry name" value="Phenylacetyl-CoA-OR_N"/>
</dbReference>
<evidence type="ECO:0000259" key="7">
    <source>
        <dbReference type="Pfam" id="PF00384"/>
    </source>
</evidence>
<evidence type="ECO:0000256" key="1">
    <source>
        <dbReference type="ARBA" id="ARBA00010312"/>
    </source>
</evidence>
<comment type="caution">
    <text evidence="9">The sequence shown here is derived from an EMBL/GenBank/DDBJ whole genome shotgun (WGS) entry which is preliminary data.</text>
</comment>
<evidence type="ECO:0000256" key="3">
    <source>
        <dbReference type="ARBA" id="ARBA00022505"/>
    </source>
</evidence>
<gene>
    <name evidence="9" type="ORF">CU669_17275</name>
</gene>
<keyword evidence="2" id="KW-0004">4Fe-4S</keyword>
<dbReference type="CDD" id="cd02760">
    <property type="entry name" value="MopB_Phenylacetyl-CoA-OR"/>
    <property type="match status" value="1"/>
</dbReference>
<accession>A0A364NUE2</accession>
<dbReference type="GO" id="GO:0051539">
    <property type="term" value="F:4 iron, 4 sulfur cluster binding"/>
    <property type="evidence" value="ECO:0007669"/>
    <property type="project" value="UniProtKB-KW"/>
</dbReference>
<dbReference type="InterPro" id="IPR006657">
    <property type="entry name" value="MoPterin_dinucl-bd_dom"/>
</dbReference>
<evidence type="ECO:0000256" key="5">
    <source>
        <dbReference type="ARBA" id="ARBA00022729"/>
    </source>
</evidence>
<keyword evidence="2" id="KW-0411">Iron-sulfur</keyword>
<dbReference type="InterPro" id="IPR006656">
    <property type="entry name" value="Mopterin_OxRdtase"/>
</dbReference>
<dbReference type="EMBL" id="PGTO01000018">
    <property type="protein sequence ID" value="RAU20691.1"/>
    <property type="molecule type" value="Genomic_DNA"/>
</dbReference>
<evidence type="ECO:0000256" key="2">
    <source>
        <dbReference type="ARBA" id="ARBA00022485"/>
    </source>
</evidence>
<keyword evidence="4" id="KW-0479">Metal-binding</keyword>
<feature type="domain" description="Molybdopterin dinucleotide-binding" evidence="8">
    <location>
        <begin position="810"/>
        <end position="869"/>
    </location>
</feature>
<dbReference type="Proteomes" id="UP000251075">
    <property type="component" value="Unassembled WGS sequence"/>
</dbReference>
<keyword evidence="2" id="KW-0408">Iron</keyword>
<dbReference type="OrthoDB" id="9810782at2"/>
<dbReference type="Gene3D" id="3.40.228.10">
    <property type="entry name" value="Dimethylsulfoxide Reductase, domain 2"/>
    <property type="match status" value="1"/>
</dbReference>
<dbReference type="Pfam" id="PF01568">
    <property type="entry name" value="Molydop_binding"/>
    <property type="match status" value="1"/>
</dbReference>
<name>A0A364NUE2_9PROT</name>
<dbReference type="InterPro" id="IPR009010">
    <property type="entry name" value="Asp_de-COase-like_dom_sf"/>
</dbReference>
<dbReference type="GO" id="GO:0016491">
    <property type="term" value="F:oxidoreductase activity"/>
    <property type="evidence" value="ECO:0007669"/>
    <property type="project" value="UniProtKB-KW"/>
</dbReference>
<reference evidence="9 10" key="1">
    <citation type="submission" date="2017-11" db="EMBL/GenBank/DDBJ databases">
        <title>Draft genome sequence of magnetotactic bacterium Magnetospirillum kuznetsovii LBB-42.</title>
        <authorList>
            <person name="Grouzdev D.S."/>
            <person name="Rysina M.S."/>
            <person name="Baslerov R.V."/>
            <person name="Koziaeva V."/>
        </authorList>
    </citation>
    <scope>NUCLEOTIDE SEQUENCE [LARGE SCALE GENOMIC DNA]</scope>
    <source>
        <strain evidence="9 10">LBB-42</strain>
    </source>
</reference>
<keyword evidence="5" id="KW-0732">Signal</keyword>
<dbReference type="GO" id="GO:0043546">
    <property type="term" value="F:molybdopterin cofactor binding"/>
    <property type="evidence" value="ECO:0007669"/>
    <property type="project" value="InterPro"/>
</dbReference>
<organism evidence="9 10">
    <name type="scientific">Paramagnetospirillum kuznetsovii</name>
    <dbReference type="NCBI Taxonomy" id="2053833"/>
    <lineage>
        <taxon>Bacteria</taxon>
        <taxon>Pseudomonadati</taxon>
        <taxon>Pseudomonadota</taxon>
        <taxon>Alphaproteobacteria</taxon>
        <taxon>Rhodospirillales</taxon>
        <taxon>Magnetospirillaceae</taxon>
        <taxon>Paramagnetospirillum</taxon>
    </lineage>
</organism>
<evidence type="ECO:0000313" key="9">
    <source>
        <dbReference type="EMBL" id="RAU20691.1"/>
    </source>
</evidence>
<dbReference type="AlphaFoldDB" id="A0A364NUE2"/>
<proteinExistence type="inferred from homology"/>
<evidence type="ECO:0000259" key="8">
    <source>
        <dbReference type="Pfam" id="PF01568"/>
    </source>
</evidence>